<dbReference type="AlphaFoldDB" id="A0A7L5BWG7"/>
<evidence type="ECO:0000313" key="1">
    <source>
        <dbReference type="EMBL" id="QIE54887.1"/>
    </source>
</evidence>
<organism evidence="1 2">
    <name type="scientific">Pikeienuella piscinae</name>
    <dbReference type="NCBI Taxonomy" id="2748098"/>
    <lineage>
        <taxon>Bacteria</taxon>
        <taxon>Pseudomonadati</taxon>
        <taxon>Pseudomonadota</taxon>
        <taxon>Alphaproteobacteria</taxon>
        <taxon>Rhodobacterales</taxon>
        <taxon>Paracoccaceae</taxon>
        <taxon>Pikeienuella</taxon>
    </lineage>
</organism>
<proteinExistence type="predicted"/>
<dbReference type="RefSeq" id="WP_165095898.1">
    <property type="nucleotide sequence ID" value="NZ_CP049056.1"/>
</dbReference>
<sequence>MTDDALAQEMEGAAAAVTRRMNALDAMFADVAAILARIRNGAGAAGRLLTDDGLVVEMETAVAGLNVQMDDIRLLVVNAADASGALAELSANLQKGTERVPALVANADRAVASIGDVGEEAQRTLPAATAALEAASEAARDLPLLLSQAQKTMSELETLSRQLQGAWLLGGAGAPVEDGALAPGEV</sequence>
<protein>
    <submittedName>
        <fullName evidence="1">Uncharacterized protein</fullName>
    </submittedName>
</protein>
<gene>
    <name evidence="1" type="ORF">G5B40_05140</name>
</gene>
<name>A0A7L5BWG7_9RHOB</name>
<keyword evidence="2" id="KW-1185">Reference proteome</keyword>
<dbReference type="Proteomes" id="UP000503336">
    <property type="component" value="Chromosome"/>
</dbReference>
<reference evidence="1 2" key="1">
    <citation type="submission" date="2020-02" db="EMBL/GenBank/DDBJ databases">
        <title>complete genome sequence of Rhodobacteraceae bacterium.</title>
        <authorList>
            <person name="Park J."/>
            <person name="Kim Y.-S."/>
            <person name="Kim K.-H."/>
        </authorList>
    </citation>
    <scope>NUCLEOTIDE SEQUENCE [LARGE SCALE GENOMIC DNA]</scope>
    <source>
        <strain evidence="1 2">RR4-56</strain>
    </source>
</reference>
<dbReference type="EMBL" id="CP049056">
    <property type="protein sequence ID" value="QIE54887.1"/>
    <property type="molecule type" value="Genomic_DNA"/>
</dbReference>
<accession>A0A7L5BWG7</accession>
<dbReference type="KEGG" id="hdh:G5B40_05140"/>
<evidence type="ECO:0000313" key="2">
    <source>
        <dbReference type="Proteomes" id="UP000503336"/>
    </source>
</evidence>